<organism evidence="3 4">
    <name type="scientific">Streptomyces olivaceiscleroticus</name>
    <dbReference type="NCBI Taxonomy" id="68245"/>
    <lineage>
        <taxon>Bacteria</taxon>
        <taxon>Bacillati</taxon>
        <taxon>Actinomycetota</taxon>
        <taxon>Actinomycetes</taxon>
        <taxon>Kitasatosporales</taxon>
        <taxon>Streptomycetaceae</taxon>
        <taxon>Streptomyces</taxon>
    </lineage>
</organism>
<evidence type="ECO:0000256" key="2">
    <source>
        <dbReference type="SAM" id="SignalP"/>
    </source>
</evidence>
<evidence type="ECO:0008006" key="5">
    <source>
        <dbReference type="Google" id="ProtNLM"/>
    </source>
</evidence>
<evidence type="ECO:0000256" key="1">
    <source>
        <dbReference type="SAM" id="MobiDB-lite"/>
    </source>
</evidence>
<proteinExistence type="predicted"/>
<feature type="signal peptide" evidence="2">
    <location>
        <begin position="1"/>
        <end position="32"/>
    </location>
</feature>
<keyword evidence="2" id="KW-0732">Signal</keyword>
<gene>
    <name evidence="3" type="ORF">GCM10010361_70250</name>
</gene>
<dbReference type="EMBL" id="BAAABY010000054">
    <property type="protein sequence ID" value="GAA0494831.1"/>
    <property type="molecule type" value="Genomic_DNA"/>
</dbReference>
<feature type="compositionally biased region" description="Polar residues" evidence="1">
    <location>
        <begin position="38"/>
        <end position="53"/>
    </location>
</feature>
<feature type="region of interest" description="Disordered" evidence="1">
    <location>
        <begin position="37"/>
        <end position="61"/>
    </location>
</feature>
<reference evidence="3 4" key="1">
    <citation type="journal article" date="2019" name="Int. J. Syst. Evol. Microbiol.">
        <title>The Global Catalogue of Microorganisms (GCM) 10K type strain sequencing project: providing services to taxonomists for standard genome sequencing and annotation.</title>
        <authorList>
            <consortium name="The Broad Institute Genomics Platform"/>
            <consortium name="The Broad Institute Genome Sequencing Center for Infectious Disease"/>
            <person name="Wu L."/>
            <person name="Ma J."/>
        </authorList>
    </citation>
    <scope>NUCLEOTIDE SEQUENCE [LARGE SCALE GENOMIC DNA]</scope>
    <source>
        <strain evidence="3 4">JCM 4805</strain>
    </source>
</reference>
<dbReference type="RefSeq" id="WP_346099527.1">
    <property type="nucleotide sequence ID" value="NZ_BAAABY010000054.1"/>
</dbReference>
<comment type="caution">
    <text evidence="3">The sequence shown here is derived from an EMBL/GenBank/DDBJ whole genome shotgun (WGS) entry which is preliminary data.</text>
</comment>
<protein>
    <recommendedName>
        <fullName evidence="5">Secreted protein</fullName>
    </recommendedName>
</protein>
<dbReference type="Proteomes" id="UP001500909">
    <property type="component" value="Unassembled WGS sequence"/>
</dbReference>
<accession>A0ABN1BCF1</accession>
<evidence type="ECO:0000313" key="3">
    <source>
        <dbReference type="EMBL" id="GAA0494831.1"/>
    </source>
</evidence>
<name>A0ABN1BCF1_9ACTN</name>
<feature type="chain" id="PRO_5045159383" description="Secreted protein" evidence="2">
    <location>
        <begin position="33"/>
        <end position="209"/>
    </location>
</feature>
<sequence length="209" mass="22634">MGIRTSSRVTVVASGAGALLYLAAAAGAPAWAAGVTAPNEQPNASQAQQLTNEESGEDELSEKDAWFEHAPLAGVGRPGDEPSVRMAVGANKWGCGANVPNVHTSKGQVKVHGVIKCKAPVPWGSVKNVQLWRSRWWGWQKVGKSGSYSNTNAKHIDAWATWKAKSNECFHYRGTASFKITGMKNWNEVFNFDKYTEAGKKEVCGSNWK</sequence>
<evidence type="ECO:0000313" key="4">
    <source>
        <dbReference type="Proteomes" id="UP001500909"/>
    </source>
</evidence>
<keyword evidence="4" id="KW-1185">Reference proteome</keyword>